<sequence>MLVITAITSALALAANSVFAAPTGEAVLVPRQGYTSDCYRTYSVESGDTCNVIINKFNATFTLQEFYAWNPQVADGCYNLYPNEVVCVGLNSTSTTPPACPVPVQPGLVSNCADCYAVEEGDNCYGVSQEYGIPISDFLNWNPSLYSNCTNLEIGYNYCVGV</sequence>
<accession>A0ACB9Z7Z3</accession>
<protein>
    <submittedName>
        <fullName evidence="1">Carbohydrate-binding module family 50 protein</fullName>
    </submittedName>
</protein>
<evidence type="ECO:0000313" key="2">
    <source>
        <dbReference type="Proteomes" id="UP001497700"/>
    </source>
</evidence>
<evidence type="ECO:0000313" key="1">
    <source>
        <dbReference type="EMBL" id="KAI4867461.1"/>
    </source>
</evidence>
<name>A0ACB9Z7Z3_9PEZI</name>
<keyword evidence="2" id="KW-1185">Reference proteome</keyword>
<reference evidence="1 2" key="1">
    <citation type="journal article" date="2022" name="New Phytol.">
        <title>Ecological generalism drives hyperdiversity of secondary metabolite gene clusters in xylarialean endophytes.</title>
        <authorList>
            <person name="Franco M.E.E."/>
            <person name="Wisecaver J.H."/>
            <person name="Arnold A.E."/>
            <person name="Ju Y.M."/>
            <person name="Slot J.C."/>
            <person name="Ahrendt S."/>
            <person name="Moore L.P."/>
            <person name="Eastman K.E."/>
            <person name="Scott K."/>
            <person name="Konkel Z."/>
            <person name="Mondo S.J."/>
            <person name="Kuo A."/>
            <person name="Hayes R.D."/>
            <person name="Haridas S."/>
            <person name="Andreopoulos B."/>
            <person name="Riley R."/>
            <person name="LaButti K."/>
            <person name="Pangilinan J."/>
            <person name="Lipzen A."/>
            <person name="Amirebrahimi M."/>
            <person name="Yan J."/>
            <person name="Adam C."/>
            <person name="Keymanesh K."/>
            <person name="Ng V."/>
            <person name="Louie K."/>
            <person name="Northen T."/>
            <person name="Drula E."/>
            <person name="Henrissat B."/>
            <person name="Hsieh H.M."/>
            <person name="Youens-Clark K."/>
            <person name="Lutzoni F."/>
            <person name="Miadlikowska J."/>
            <person name="Eastwood D.C."/>
            <person name="Hamelin R.C."/>
            <person name="Grigoriev I.V."/>
            <person name="U'Ren J.M."/>
        </authorList>
    </citation>
    <scope>NUCLEOTIDE SEQUENCE [LARGE SCALE GENOMIC DNA]</scope>
    <source>
        <strain evidence="1 2">CBS 119005</strain>
    </source>
</reference>
<dbReference type="Proteomes" id="UP001497700">
    <property type="component" value="Unassembled WGS sequence"/>
</dbReference>
<dbReference type="EMBL" id="MU393447">
    <property type="protein sequence ID" value="KAI4867461.1"/>
    <property type="molecule type" value="Genomic_DNA"/>
</dbReference>
<proteinExistence type="predicted"/>
<gene>
    <name evidence="1" type="ORF">F4820DRAFT_413703</name>
</gene>
<organism evidence="1 2">
    <name type="scientific">Hypoxylon rubiginosum</name>
    <dbReference type="NCBI Taxonomy" id="110542"/>
    <lineage>
        <taxon>Eukaryota</taxon>
        <taxon>Fungi</taxon>
        <taxon>Dikarya</taxon>
        <taxon>Ascomycota</taxon>
        <taxon>Pezizomycotina</taxon>
        <taxon>Sordariomycetes</taxon>
        <taxon>Xylariomycetidae</taxon>
        <taxon>Xylariales</taxon>
        <taxon>Hypoxylaceae</taxon>
        <taxon>Hypoxylon</taxon>
    </lineage>
</organism>
<comment type="caution">
    <text evidence="1">The sequence shown here is derived from an EMBL/GenBank/DDBJ whole genome shotgun (WGS) entry which is preliminary data.</text>
</comment>